<dbReference type="EMBL" id="PGGS01000198">
    <property type="protein sequence ID" value="PNH07095.1"/>
    <property type="molecule type" value="Genomic_DNA"/>
</dbReference>
<reference evidence="2 3" key="1">
    <citation type="journal article" date="2017" name="Mol. Biol. Evol.">
        <title>The 4-celled Tetrabaena socialis nuclear genome reveals the essential components for genetic control of cell number at the origin of multicellularity in the volvocine lineage.</title>
        <authorList>
            <person name="Featherston J."/>
            <person name="Arakaki Y."/>
            <person name="Hanschen E.R."/>
            <person name="Ferris P.J."/>
            <person name="Michod R.E."/>
            <person name="Olson B.J.S.C."/>
            <person name="Nozaki H."/>
            <person name="Durand P.M."/>
        </authorList>
    </citation>
    <scope>NUCLEOTIDE SEQUENCE [LARGE SCALE GENOMIC DNA]</scope>
    <source>
        <strain evidence="2 3">NIES-571</strain>
    </source>
</reference>
<gene>
    <name evidence="2" type="ORF">TSOC_006476</name>
</gene>
<protein>
    <submittedName>
        <fullName evidence="2">Uncharacterized protein</fullName>
    </submittedName>
</protein>
<keyword evidence="3" id="KW-1185">Reference proteome</keyword>
<feature type="region of interest" description="Disordered" evidence="1">
    <location>
        <begin position="344"/>
        <end position="390"/>
    </location>
</feature>
<organism evidence="2 3">
    <name type="scientific">Tetrabaena socialis</name>
    <dbReference type="NCBI Taxonomy" id="47790"/>
    <lineage>
        <taxon>Eukaryota</taxon>
        <taxon>Viridiplantae</taxon>
        <taxon>Chlorophyta</taxon>
        <taxon>core chlorophytes</taxon>
        <taxon>Chlorophyceae</taxon>
        <taxon>CS clade</taxon>
        <taxon>Chlamydomonadales</taxon>
        <taxon>Tetrabaenaceae</taxon>
        <taxon>Tetrabaena</taxon>
    </lineage>
</organism>
<comment type="caution">
    <text evidence="2">The sequence shown here is derived from an EMBL/GenBank/DDBJ whole genome shotgun (WGS) entry which is preliminary data.</text>
</comment>
<dbReference type="Proteomes" id="UP000236333">
    <property type="component" value="Unassembled WGS sequence"/>
</dbReference>
<evidence type="ECO:0000313" key="3">
    <source>
        <dbReference type="Proteomes" id="UP000236333"/>
    </source>
</evidence>
<evidence type="ECO:0000313" key="2">
    <source>
        <dbReference type="EMBL" id="PNH07095.1"/>
    </source>
</evidence>
<feature type="non-terminal residue" evidence="2">
    <location>
        <position position="1"/>
    </location>
</feature>
<dbReference type="OrthoDB" id="543666at2759"/>
<sequence length="557" mass="54557">ALARGLSDTGLVDFCCIYLVHPNRGTFGAVAISGEGSELYPPLLSHEAVRNTARLAEVGASPALNVFTRSVFQPPPTARVLARAPTAAAPAAAAAAARAAASSCGLPLDARCTAPQGHAAPEGVMELLRAEQQRRRLPAAAAAAAAASSLLLDSRVLSRSLSCVEFSGAIRALDLAEPDAASRHAGSDGAGVGTLATYGGPRQQLHVGATKCRGMLARQPAAAAAADVTAAVPCRSASRSPAAPSHRADGSDSGTAFMLDSAASLDLPVGGFMMSPPACASSHGAFLRGAPLEPSVGPASLSPAGVAAAASGSRANTMSAMAAALAAARGSSTCATDFSVGGGGGGGGGRNSWTAWTSANHHHGNGPSPYSTAGRSEAANASTSEAGLSDAGRWSRDSAAAAAAVWSMEAAEAFEAAVQFTSGQHARGGAMSSSRSAAPPPSASAMVGVCGARGGLYGIAESVQGGGSGGLSMVDSFSNCGSGSGDDFGITLYDEDCTMAAAAAAGAGENAGMQYSASKGVASGGAASGGGASAHAKQLQQEFWMTGATHQQSAVRV</sequence>
<feature type="non-terminal residue" evidence="2">
    <location>
        <position position="557"/>
    </location>
</feature>
<dbReference type="AlphaFoldDB" id="A0A2J8A3J1"/>
<feature type="compositionally biased region" description="Polar residues" evidence="1">
    <location>
        <begin position="368"/>
        <end position="386"/>
    </location>
</feature>
<accession>A0A2J8A3J1</accession>
<evidence type="ECO:0000256" key="1">
    <source>
        <dbReference type="SAM" id="MobiDB-lite"/>
    </source>
</evidence>
<proteinExistence type="predicted"/>
<name>A0A2J8A3J1_9CHLO</name>